<dbReference type="PANTHER" id="PTHR48111">
    <property type="entry name" value="REGULATOR OF RPOS"/>
    <property type="match status" value="1"/>
</dbReference>
<keyword evidence="5" id="KW-0804">Transcription</keyword>
<dbReference type="Pfam" id="PF00486">
    <property type="entry name" value="Trans_reg_C"/>
    <property type="match status" value="1"/>
</dbReference>
<keyword evidence="3" id="KW-0805">Transcription regulation</keyword>
<dbReference type="PROSITE" id="PS51755">
    <property type="entry name" value="OMPR_PHOB"/>
    <property type="match status" value="1"/>
</dbReference>
<dbReference type="GO" id="GO:0003677">
    <property type="term" value="F:DNA binding"/>
    <property type="evidence" value="ECO:0007669"/>
    <property type="project" value="UniProtKB-KW"/>
</dbReference>
<evidence type="ECO:0000259" key="8">
    <source>
        <dbReference type="PROSITE" id="PS50110"/>
    </source>
</evidence>
<keyword evidence="1 6" id="KW-0597">Phosphoprotein</keyword>
<feature type="modified residue" description="4-aspartylphosphate" evidence="6">
    <location>
        <position position="53"/>
    </location>
</feature>
<evidence type="ECO:0000256" key="2">
    <source>
        <dbReference type="ARBA" id="ARBA00023012"/>
    </source>
</evidence>
<accession>A0ABQ2F4X1</accession>
<dbReference type="PROSITE" id="PS50110">
    <property type="entry name" value="RESPONSE_REGULATORY"/>
    <property type="match status" value="1"/>
</dbReference>
<evidence type="ECO:0000256" key="3">
    <source>
        <dbReference type="ARBA" id="ARBA00023015"/>
    </source>
</evidence>
<feature type="DNA-binding region" description="OmpR/PhoB-type" evidence="7">
    <location>
        <begin position="123"/>
        <end position="219"/>
    </location>
</feature>
<protein>
    <submittedName>
        <fullName evidence="10">DNA-binding response regulator</fullName>
    </submittedName>
</protein>
<evidence type="ECO:0000256" key="6">
    <source>
        <dbReference type="PROSITE-ProRule" id="PRU00169"/>
    </source>
</evidence>
<dbReference type="InterPro" id="IPR011006">
    <property type="entry name" value="CheY-like_superfamily"/>
</dbReference>
<dbReference type="Gene3D" id="6.10.250.690">
    <property type="match status" value="1"/>
</dbReference>
<keyword evidence="2" id="KW-0902">Two-component regulatory system</keyword>
<dbReference type="PANTHER" id="PTHR48111:SF22">
    <property type="entry name" value="REGULATOR OF RPOS"/>
    <property type="match status" value="1"/>
</dbReference>
<dbReference type="SUPFAM" id="SSF52172">
    <property type="entry name" value="CheY-like"/>
    <property type="match status" value="1"/>
</dbReference>
<evidence type="ECO:0000259" key="9">
    <source>
        <dbReference type="PROSITE" id="PS51755"/>
    </source>
</evidence>
<dbReference type="EMBL" id="BMPP01000026">
    <property type="protein sequence ID" value="GGK41147.1"/>
    <property type="molecule type" value="Genomic_DNA"/>
</dbReference>
<feature type="domain" description="Response regulatory" evidence="8">
    <location>
        <begin position="4"/>
        <end position="117"/>
    </location>
</feature>
<dbReference type="SMART" id="SM00448">
    <property type="entry name" value="REC"/>
    <property type="match status" value="1"/>
</dbReference>
<keyword evidence="4 7" id="KW-0238">DNA-binding</keyword>
<dbReference type="CDD" id="cd00383">
    <property type="entry name" value="trans_reg_C"/>
    <property type="match status" value="1"/>
</dbReference>
<dbReference type="CDD" id="cd17574">
    <property type="entry name" value="REC_OmpR"/>
    <property type="match status" value="1"/>
</dbReference>
<evidence type="ECO:0000256" key="4">
    <source>
        <dbReference type="ARBA" id="ARBA00023125"/>
    </source>
</evidence>
<dbReference type="Pfam" id="PF00072">
    <property type="entry name" value="Response_reg"/>
    <property type="match status" value="1"/>
</dbReference>
<feature type="domain" description="OmpR/PhoB-type" evidence="9">
    <location>
        <begin position="123"/>
        <end position="219"/>
    </location>
</feature>
<dbReference type="Gene3D" id="1.10.10.10">
    <property type="entry name" value="Winged helix-like DNA-binding domain superfamily/Winged helix DNA-binding domain"/>
    <property type="match status" value="1"/>
</dbReference>
<dbReference type="InterPro" id="IPR039420">
    <property type="entry name" value="WalR-like"/>
</dbReference>
<dbReference type="InterPro" id="IPR036388">
    <property type="entry name" value="WH-like_DNA-bd_sf"/>
</dbReference>
<proteinExistence type="predicted"/>
<dbReference type="RefSeq" id="WP_189011740.1">
    <property type="nucleotide sequence ID" value="NZ_BMPP01000026.1"/>
</dbReference>
<sequence length="221" mass="24214">MQQTILVIEDDPDTTRILSSELKDAGFRVLTAPNAVSGLICARSEPLDLVILDLGLPDMHGSEVARRLRRTGQVPIVVLTAMDTLETKVALFEAGASDYLTKPFTPKELLARVRVQLRKQEPAGEVRVGALKLLLHQRLCLYGGHEVRLSPKEFELLALLAEVPGRVYSREVIVSEVWPEGAGSNVVEVHLANLRTKLRQAGAPELVRTARGVGYALRDPG</sequence>
<comment type="caution">
    <text evidence="10">The sequence shown here is derived from an EMBL/GenBank/DDBJ whole genome shotgun (WGS) entry which is preliminary data.</text>
</comment>
<reference evidence="11" key="1">
    <citation type="journal article" date="2019" name="Int. J. Syst. Evol. Microbiol.">
        <title>The Global Catalogue of Microorganisms (GCM) 10K type strain sequencing project: providing services to taxonomists for standard genome sequencing and annotation.</title>
        <authorList>
            <consortium name="The Broad Institute Genomics Platform"/>
            <consortium name="The Broad Institute Genome Sequencing Center for Infectious Disease"/>
            <person name="Wu L."/>
            <person name="Ma J."/>
        </authorList>
    </citation>
    <scope>NUCLEOTIDE SEQUENCE [LARGE SCALE GENOMIC DNA]</scope>
    <source>
        <strain evidence="11">JCM 30331</strain>
    </source>
</reference>
<organism evidence="10 11">
    <name type="scientific">Deinococcus malanensis</name>
    <dbReference type="NCBI Taxonomy" id="1706855"/>
    <lineage>
        <taxon>Bacteria</taxon>
        <taxon>Thermotogati</taxon>
        <taxon>Deinococcota</taxon>
        <taxon>Deinococci</taxon>
        <taxon>Deinococcales</taxon>
        <taxon>Deinococcaceae</taxon>
        <taxon>Deinococcus</taxon>
    </lineage>
</organism>
<evidence type="ECO:0000313" key="11">
    <source>
        <dbReference type="Proteomes" id="UP000647587"/>
    </source>
</evidence>
<evidence type="ECO:0000313" key="10">
    <source>
        <dbReference type="EMBL" id="GGK41147.1"/>
    </source>
</evidence>
<dbReference type="InterPro" id="IPR001789">
    <property type="entry name" value="Sig_transdc_resp-reg_receiver"/>
</dbReference>
<evidence type="ECO:0000256" key="1">
    <source>
        <dbReference type="ARBA" id="ARBA00022553"/>
    </source>
</evidence>
<dbReference type="SMART" id="SM00862">
    <property type="entry name" value="Trans_reg_C"/>
    <property type="match status" value="1"/>
</dbReference>
<name>A0ABQ2F4X1_9DEIO</name>
<dbReference type="Gene3D" id="3.40.50.2300">
    <property type="match status" value="1"/>
</dbReference>
<dbReference type="Proteomes" id="UP000647587">
    <property type="component" value="Unassembled WGS sequence"/>
</dbReference>
<evidence type="ECO:0000256" key="5">
    <source>
        <dbReference type="ARBA" id="ARBA00023163"/>
    </source>
</evidence>
<gene>
    <name evidence="10" type="ORF">GCM10008955_38690</name>
</gene>
<evidence type="ECO:0000256" key="7">
    <source>
        <dbReference type="PROSITE-ProRule" id="PRU01091"/>
    </source>
</evidence>
<keyword evidence="11" id="KW-1185">Reference proteome</keyword>
<dbReference type="InterPro" id="IPR001867">
    <property type="entry name" value="OmpR/PhoB-type_DNA-bd"/>
</dbReference>